<dbReference type="Pfam" id="PF00098">
    <property type="entry name" value="zf-CCHC"/>
    <property type="match status" value="1"/>
</dbReference>
<feature type="compositionally biased region" description="Basic and acidic residues" evidence="2">
    <location>
        <begin position="1"/>
        <end position="10"/>
    </location>
</feature>
<evidence type="ECO:0000259" key="3">
    <source>
        <dbReference type="PROSITE" id="PS50158"/>
    </source>
</evidence>
<dbReference type="InterPro" id="IPR001878">
    <property type="entry name" value="Znf_CCHC"/>
</dbReference>
<dbReference type="PROSITE" id="PS50158">
    <property type="entry name" value="ZF_CCHC"/>
    <property type="match status" value="1"/>
</dbReference>
<dbReference type="GO" id="GO:0008270">
    <property type="term" value="F:zinc ion binding"/>
    <property type="evidence" value="ECO:0007669"/>
    <property type="project" value="UniProtKB-KW"/>
</dbReference>
<name>A0A9N9CCH8_9GLOM</name>
<dbReference type="EMBL" id="CAJVPZ010008082">
    <property type="protein sequence ID" value="CAG8594083.1"/>
    <property type="molecule type" value="Genomic_DNA"/>
</dbReference>
<keyword evidence="5" id="KW-1185">Reference proteome</keyword>
<evidence type="ECO:0000256" key="1">
    <source>
        <dbReference type="PROSITE-ProRule" id="PRU00047"/>
    </source>
</evidence>
<keyword evidence="1" id="KW-0863">Zinc-finger</keyword>
<accession>A0A9N9CCH8</accession>
<feature type="region of interest" description="Disordered" evidence="2">
    <location>
        <begin position="1"/>
        <end position="20"/>
    </location>
</feature>
<evidence type="ECO:0000313" key="5">
    <source>
        <dbReference type="Proteomes" id="UP000789396"/>
    </source>
</evidence>
<feature type="region of interest" description="Disordered" evidence="2">
    <location>
        <begin position="290"/>
        <end position="309"/>
    </location>
</feature>
<proteinExistence type="predicted"/>
<keyword evidence="1" id="KW-0479">Metal-binding</keyword>
<dbReference type="Gene3D" id="4.10.60.10">
    <property type="entry name" value="Zinc finger, CCHC-type"/>
    <property type="match status" value="1"/>
</dbReference>
<feature type="domain" description="CCHC-type" evidence="3">
    <location>
        <begin position="21"/>
        <end position="34"/>
    </location>
</feature>
<dbReference type="SMART" id="SM00343">
    <property type="entry name" value="ZnF_C2HC"/>
    <property type="match status" value="1"/>
</dbReference>
<dbReference type="InterPro" id="IPR036875">
    <property type="entry name" value="Znf_CCHC_sf"/>
</dbReference>
<dbReference type="AlphaFoldDB" id="A0A9N9CCH8"/>
<dbReference type="GO" id="GO:0003676">
    <property type="term" value="F:nucleic acid binding"/>
    <property type="evidence" value="ECO:0007669"/>
    <property type="project" value="InterPro"/>
</dbReference>
<sequence>MLLQLQERKPPTSRKTSRSVCYRCGRPGHISQNCQITNPQPNFLPNLVPQNQPNLPPVQAPANPPFLLPPPMSVNPGVNNAPENWQQETLQALLALAASLNHARRPSGNLRPTKRRKEGLEEEGLEEETLEQLMEEEADKEEKVDNFPDLAIDPLETVVDPPVVPAKVVAAKSKHENETPNCLPLPSFPDTLILNFPIDVHYTLLNSPLLPLTPNYRDINTSLLNTPASYTSRPVSPQINAYDPLPSTSSAHLPINAYSLMTRVEDRRRREILISPSNLNNLLPLTYYDPDSYSSSDDDSDTDDVIDEDNQKTGIRKKINNKPSKVAYCYDKAENAYLREEIVKPDPCGYKIRKAQDCQKAYYGKKNRDIIETGYRAITLGSNFELYCIISATTVIKSLLSVLSKAEQNKRNFITMNPVETPSNIQKTLALLKSQIEKAGLEEMYMVSPRSQTESDRQRLRRKMLEFLQDIRRSGISSTLIKAPPGDTWEEKVSSLCRRISSDQINRRSQLPYYYGLGALMEEAAWGKKAKTFVKQLTAGKSKELLTTTHRTHQLYKSQGPSYLFIMQHLTPFIICLLLKEDFLKLNVEAQKASQDELNAIIGNFAGVQ</sequence>
<gene>
    <name evidence="4" type="ORF">RFULGI_LOCUS6346</name>
</gene>
<evidence type="ECO:0000256" key="2">
    <source>
        <dbReference type="SAM" id="MobiDB-lite"/>
    </source>
</evidence>
<protein>
    <submittedName>
        <fullName evidence="4">9994_t:CDS:1</fullName>
    </submittedName>
</protein>
<keyword evidence="1" id="KW-0862">Zinc</keyword>
<dbReference type="SUPFAM" id="SSF57756">
    <property type="entry name" value="Retrovirus zinc finger-like domains"/>
    <property type="match status" value="1"/>
</dbReference>
<organism evidence="4 5">
    <name type="scientific">Racocetra fulgida</name>
    <dbReference type="NCBI Taxonomy" id="60492"/>
    <lineage>
        <taxon>Eukaryota</taxon>
        <taxon>Fungi</taxon>
        <taxon>Fungi incertae sedis</taxon>
        <taxon>Mucoromycota</taxon>
        <taxon>Glomeromycotina</taxon>
        <taxon>Glomeromycetes</taxon>
        <taxon>Diversisporales</taxon>
        <taxon>Gigasporaceae</taxon>
        <taxon>Racocetra</taxon>
    </lineage>
</organism>
<feature type="compositionally biased region" description="Acidic residues" evidence="2">
    <location>
        <begin position="296"/>
        <end position="308"/>
    </location>
</feature>
<dbReference type="OrthoDB" id="440243at2759"/>
<comment type="caution">
    <text evidence="4">The sequence shown here is derived from an EMBL/GenBank/DDBJ whole genome shotgun (WGS) entry which is preliminary data.</text>
</comment>
<feature type="region of interest" description="Disordered" evidence="2">
    <location>
        <begin position="104"/>
        <end position="128"/>
    </location>
</feature>
<reference evidence="4" key="1">
    <citation type="submission" date="2021-06" db="EMBL/GenBank/DDBJ databases">
        <authorList>
            <person name="Kallberg Y."/>
            <person name="Tangrot J."/>
            <person name="Rosling A."/>
        </authorList>
    </citation>
    <scope>NUCLEOTIDE SEQUENCE</scope>
    <source>
        <strain evidence="4">IN212</strain>
    </source>
</reference>
<dbReference type="Proteomes" id="UP000789396">
    <property type="component" value="Unassembled WGS sequence"/>
</dbReference>
<evidence type="ECO:0000313" key="4">
    <source>
        <dbReference type="EMBL" id="CAG8594083.1"/>
    </source>
</evidence>